<feature type="domain" description="PDZ" evidence="12">
    <location>
        <begin position="176"/>
        <end position="231"/>
    </location>
</feature>
<dbReference type="Pfam" id="PF19033">
    <property type="entry name" value="Intu_longin_3"/>
    <property type="match status" value="1"/>
</dbReference>
<dbReference type="Pfam" id="PF19032">
    <property type="entry name" value="Intu_longin_2"/>
    <property type="match status" value="1"/>
</dbReference>
<evidence type="ECO:0000256" key="7">
    <source>
        <dbReference type="ARBA" id="ARBA00022794"/>
    </source>
</evidence>
<keyword evidence="7" id="KW-0970">Cilium biogenesis/degradation</keyword>
<dbReference type="InterPro" id="IPR001478">
    <property type="entry name" value="PDZ"/>
</dbReference>
<dbReference type="GO" id="GO:0009986">
    <property type="term" value="C:cell surface"/>
    <property type="evidence" value="ECO:0007669"/>
    <property type="project" value="UniProtKB-SubCell"/>
</dbReference>
<keyword evidence="9" id="KW-0966">Cell projection</keyword>
<sequence>DLEPEWLDGVQKNGELFYLEMSESEEETLLQSACPEIPSVNHVRFRENEAEVIQEGSRKERKYELKKLTKILKKKNLLPKHSTKKGSGNCNVHSTGPTSILKHHSSQKMDVTVQQKYKDIYVYVNPRKLYNDGEDEQHRLLEALVGIIHQSSWSSRRAEKQGKKDKVIRAISEEKLVVHGLVPGSSATKTGQILIGDALVAVNDVDVNSENIERVLSCIPGPMQVKLTFETSVFEPEGASQQRHKRAQSSMNNLVRLLWGEDSTDLQQAVQSVPHIIMFLSLKLDSETSTDEQEILYQYPISEASQKLKSVRGIFLTLSDILESVTGTQIISSSLFLCEKLVQVVYWKESDKLLVIALPEENVPLTQLRNMIEDVVRTLKFMYGSLDSAFCQVENVSRLDHFFNLFFQRALQPARLNSNASPSAQHYAACSALFLDSLPGLRWLTLPQEIKMEIDTALSDLEAADFAELSEDYYDMRRLYVIMGSCLFYKGYLIGNHLPKEDLIDIGLYSRHYCLLPLAAEEKVGQLVIWREVFPHHHIQPGEESTLTGYSEPEARYFLLIVGLRHFMLCVLLEAGGCASKAIGNPGPDCIYVDQVKATILQLEGIDASIEERLDSPSIPPLSCADWFLPATHDKLESLTTSPILSKMQNASRTDATPASRRTLFSDSSLTTRKPSPTRNSGGPDRGNEGPAEDESSNPHSLADQFIYLLVFQVTRKKHTLPNPFHVGNPKKNLSEKDIEFLNTIKLTSGPENTLFHYLSLETMQGIFITPTHKEVARLGGSIHPQLIENFHRCCLSIRSVFQRSMKEQKKKKAGSKTSEFSSTDEDLGLITEHGVLFECSPEDWTDQKKPPPTLSYWVVGRLFLHPKPQEFYVCFHDSVTEVAVELAFKLSFGLA</sequence>
<dbReference type="GO" id="GO:0005929">
    <property type="term" value="C:cilium"/>
    <property type="evidence" value="ECO:0007669"/>
    <property type="project" value="TreeGrafter"/>
</dbReference>
<evidence type="ECO:0000256" key="9">
    <source>
        <dbReference type="ARBA" id="ARBA00023273"/>
    </source>
</evidence>
<evidence type="ECO:0000256" key="10">
    <source>
        <dbReference type="ARBA" id="ARBA00032633"/>
    </source>
</evidence>
<dbReference type="PROSITE" id="PS50106">
    <property type="entry name" value="PDZ"/>
    <property type="match status" value="1"/>
</dbReference>
<reference evidence="13" key="1">
    <citation type="submission" date="2019-09" db="EMBL/GenBank/DDBJ databases">
        <title>Bird 10,000 Genomes (B10K) Project - Family phase.</title>
        <authorList>
            <person name="Zhang G."/>
        </authorList>
    </citation>
    <scope>NUCLEOTIDE SEQUENCE</scope>
    <source>
        <strain evidence="13">B10K-DU-001-08</strain>
        <tissue evidence="13">Muscle</tissue>
    </source>
</reference>
<protein>
    <recommendedName>
        <fullName evidence="4">Protein inturned</fullName>
    </recommendedName>
    <alternativeName>
        <fullName evidence="10">Inturned planar cell polarity effector homolog</fullName>
    </alternativeName>
</protein>
<dbReference type="Proteomes" id="UP000613066">
    <property type="component" value="Unassembled WGS sequence"/>
</dbReference>
<keyword evidence="14" id="KW-1185">Reference proteome</keyword>
<evidence type="ECO:0000256" key="11">
    <source>
        <dbReference type="SAM" id="MobiDB-lite"/>
    </source>
</evidence>
<keyword evidence="8" id="KW-0206">Cytoskeleton</keyword>
<accession>A0A851NN84</accession>
<dbReference type="GO" id="GO:0016192">
    <property type="term" value="P:vesicle-mediated transport"/>
    <property type="evidence" value="ECO:0007669"/>
    <property type="project" value="InterPro"/>
</dbReference>
<evidence type="ECO:0000259" key="12">
    <source>
        <dbReference type="PROSITE" id="PS50106"/>
    </source>
</evidence>
<evidence type="ECO:0000256" key="6">
    <source>
        <dbReference type="ARBA" id="ARBA00022490"/>
    </source>
</evidence>
<organism evidence="13 14">
    <name type="scientific">Penelope pileata</name>
    <dbReference type="NCBI Taxonomy" id="1118817"/>
    <lineage>
        <taxon>Eukaryota</taxon>
        <taxon>Metazoa</taxon>
        <taxon>Chordata</taxon>
        <taxon>Craniata</taxon>
        <taxon>Vertebrata</taxon>
        <taxon>Euteleostomi</taxon>
        <taxon>Archelosauria</taxon>
        <taxon>Archosauria</taxon>
        <taxon>Dinosauria</taxon>
        <taxon>Saurischia</taxon>
        <taxon>Theropoda</taxon>
        <taxon>Coelurosauria</taxon>
        <taxon>Aves</taxon>
        <taxon>Neognathae</taxon>
        <taxon>Galloanserae</taxon>
        <taxon>Galliformes</taxon>
        <taxon>Cracidae</taxon>
        <taxon>Penelope</taxon>
    </lineage>
</organism>
<dbReference type="EMBL" id="WBMW01001899">
    <property type="protein sequence ID" value="NXC41627.1"/>
    <property type="molecule type" value="Genomic_DNA"/>
</dbReference>
<proteinExistence type="inferred from homology"/>
<gene>
    <name evidence="13" type="primary">Intu</name>
    <name evidence="13" type="ORF">PENPIL_R05006</name>
</gene>
<dbReference type="Gene3D" id="2.30.42.10">
    <property type="match status" value="1"/>
</dbReference>
<dbReference type="InterPro" id="IPR043989">
    <property type="entry name" value="CCZ1/INTU/HSP4_longin_3"/>
</dbReference>
<dbReference type="GO" id="GO:0001736">
    <property type="term" value="P:establishment of planar polarity"/>
    <property type="evidence" value="ECO:0007669"/>
    <property type="project" value="InterPro"/>
</dbReference>
<feature type="compositionally biased region" description="Polar residues" evidence="11">
    <location>
        <begin position="663"/>
        <end position="681"/>
    </location>
</feature>
<feature type="region of interest" description="Disordered" evidence="11">
    <location>
        <begin position="647"/>
        <end position="699"/>
    </location>
</feature>
<dbReference type="SUPFAM" id="SSF50156">
    <property type="entry name" value="PDZ domain-like"/>
    <property type="match status" value="1"/>
</dbReference>
<keyword evidence="6" id="KW-0963">Cytoplasm</keyword>
<evidence type="ECO:0000313" key="14">
    <source>
        <dbReference type="Proteomes" id="UP000613066"/>
    </source>
</evidence>
<evidence type="ECO:0000313" key="13">
    <source>
        <dbReference type="EMBL" id="NXC41627.1"/>
    </source>
</evidence>
<dbReference type="InterPro" id="IPR036034">
    <property type="entry name" value="PDZ_sf"/>
</dbReference>
<dbReference type="FunFam" id="2.30.42.10:FF:000327">
    <property type="entry name" value="Protein inturned"/>
    <property type="match status" value="1"/>
</dbReference>
<feature type="compositionally biased region" description="Polar residues" evidence="11">
    <location>
        <begin position="647"/>
        <end position="657"/>
    </location>
</feature>
<comment type="subcellular location">
    <subcellularLocation>
        <location evidence="2">Cell surface</location>
    </subcellularLocation>
    <subcellularLocation>
        <location evidence="1">Cytoplasm</location>
        <location evidence="1">Cytoskeleton</location>
        <location evidence="1">Cilium basal body</location>
    </subcellularLocation>
</comment>
<dbReference type="InterPro" id="IPR039151">
    <property type="entry name" value="INTU"/>
</dbReference>
<evidence type="ECO:0000256" key="8">
    <source>
        <dbReference type="ARBA" id="ARBA00023212"/>
    </source>
</evidence>
<comment type="caution">
    <text evidence="13">The sequence shown here is derived from an EMBL/GenBank/DDBJ whole genome shotgun (WGS) entry which is preliminary data.</text>
</comment>
<keyword evidence="5" id="KW-0217">Developmental protein</keyword>
<feature type="non-terminal residue" evidence="13">
    <location>
        <position position="896"/>
    </location>
</feature>
<dbReference type="InterPro" id="IPR043987">
    <property type="entry name" value="CCZ1/INTU/HSP4_longin_1"/>
</dbReference>
<evidence type="ECO:0000256" key="4">
    <source>
        <dbReference type="ARBA" id="ARBA00015639"/>
    </source>
</evidence>
<evidence type="ECO:0000256" key="5">
    <source>
        <dbReference type="ARBA" id="ARBA00022473"/>
    </source>
</evidence>
<dbReference type="OrthoDB" id="10038586at2759"/>
<dbReference type="GO" id="GO:0005737">
    <property type="term" value="C:cytoplasm"/>
    <property type="evidence" value="ECO:0007669"/>
    <property type="project" value="TreeGrafter"/>
</dbReference>
<dbReference type="Pfam" id="PF19031">
    <property type="entry name" value="Intu_longin_1"/>
    <property type="match status" value="1"/>
</dbReference>
<comment type="similarity">
    <text evidence="3">Belongs to the inturned family.</text>
</comment>
<dbReference type="PANTHER" id="PTHR21082:SF4">
    <property type="entry name" value="PROTEIN INTURNED"/>
    <property type="match status" value="1"/>
</dbReference>
<evidence type="ECO:0000256" key="3">
    <source>
        <dbReference type="ARBA" id="ARBA00010034"/>
    </source>
</evidence>
<evidence type="ECO:0000256" key="2">
    <source>
        <dbReference type="ARBA" id="ARBA00004241"/>
    </source>
</evidence>
<dbReference type="PANTHER" id="PTHR21082">
    <property type="entry name" value="PROTEIN INTURNED"/>
    <property type="match status" value="1"/>
</dbReference>
<feature type="non-terminal residue" evidence="13">
    <location>
        <position position="1"/>
    </location>
</feature>
<name>A0A851NN84_9GALL</name>
<dbReference type="GO" id="GO:0007399">
    <property type="term" value="P:nervous system development"/>
    <property type="evidence" value="ECO:0007669"/>
    <property type="project" value="TreeGrafter"/>
</dbReference>
<dbReference type="InterPro" id="IPR043988">
    <property type="entry name" value="CCZ1/INTU_longin_2"/>
</dbReference>
<evidence type="ECO:0000256" key="1">
    <source>
        <dbReference type="ARBA" id="ARBA00004120"/>
    </source>
</evidence>
<dbReference type="GO" id="GO:0060271">
    <property type="term" value="P:cilium assembly"/>
    <property type="evidence" value="ECO:0007669"/>
    <property type="project" value="InterPro"/>
</dbReference>
<dbReference type="AlphaFoldDB" id="A0A851NN84"/>